<gene>
    <name evidence="2" type="ORF">FM121_09350</name>
</gene>
<dbReference type="AlphaFoldDB" id="A0A1X6WPM0"/>
<sequence length="79" mass="9224">MFGIKAPPRTRFNFFSSSRVSKSFLIVSSVTPSIKLRSVTFTLPVFSNKLSIAFNLSYFIIIFFPYLKGFRYSYLNKYK</sequence>
<keyword evidence="3" id="KW-1185">Reference proteome</keyword>
<keyword evidence="1" id="KW-0472">Membrane</keyword>
<dbReference type="Proteomes" id="UP000195918">
    <property type="component" value="Unassembled WGS sequence"/>
</dbReference>
<feature type="transmembrane region" description="Helical" evidence="1">
    <location>
        <begin position="50"/>
        <end position="67"/>
    </location>
</feature>
<organism evidence="2 3">
    <name type="scientific">Vagococcus fluvialis bH819</name>
    <dbReference type="NCBI Taxonomy" id="1255619"/>
    <lineage>
        <taxon>Bacteria</taxon>
        <taxon>Bacillati</taxon>
        <taxon>Bacillota</taxon>
        <taxon>Bacilli</taxon>
        <taxon>Lactobacillales</taxon>
        <taxon>Enterococcaceae</taxon>
        <taxon>Vagococcus</taxon>
    </lineage>
</organism>
<dbReference type="EMBL" id="FWFD01000014">
    <property type="protein sequence ID" value="SLM86283.1"/>
    <property type="molecule type" value="Genomic_DNA"/>
</dbReference>
<keyword evidence="1" id="KW-0812">Transmembrane</keyword>
<reference evidence="3" key="1">
    <citation type="submission" date="2017-02" db="EMBL/GenBank/DDBJ databases">
        <authorList>
            <person name="Dridi B."/>
        </authorList>
    </citation>
    <scope>NUCLEOTIDE SEQUENCE [LARGE SCALE GENOMIC DNA]</scope>
    <source>
        <strain evidence="3">bH819</strain>
    </source>
</reference>
<proteinExistence type="predicted"/>
<evidence type="ECO:0000256" key="1">
    <source>
        <dbReference type="SAM" id="Phobius"/>
    </source>
</evidence>
<keyword evidence="1" id="KW-1133">Transmembrane helix</keyword>
<accession>A0A1X6WPM0</accession>
<name>A0A1X6WPM0_9ENTE</name>
<evidence type="ECO:0000313" key="3">
    <source>
        <dbReference type="Proteomes" id="UP000195918"/>
    </source>
</evidence>
<protein>
    <submittedName>
        <fullName evidence="2">Uncharacterized protein</fullName>
    </submittedName>
</protein>
<evidence type="ECO:0000313" key="2">
    <source>
        <dbReference type="EMBL" id="SLM86283.1"/>
    </source>
</evidence>